<reference evidence="7 8" key="2">
    <citation type="submission" date="2015-05" db="EMBL/GenBank/DDBJ databases">
        <authorList>
            <person name="Morales-Cruz A."/>
            <person name="Amrine K.C."/>
            <person name="Cantu D."/>
        </authorList>
    </citation>
    <scope>NUCLEOTIDE SEQUENCE [LARGE SCALE GENOMIC DNA]</scope>
    <source>
        <strain evidence="7">UCRPC4</strain>
    </source>
</reference>
<dbReference type="OrthoDB" id="2018619at2759"/>
<accession>A0A0G2DWQ0</accession>
<sequence length="434" mass="47712">MTACIWMGIQLYWGGQAIQIILGSIIGPKFIFLSNTLPESAHVTTVSLISFFIFVILFLPILMIRPEHLQTPLRVSFVMICGTVVGMMIWAVSQAGGAGTLVGQGPTGKGAELRWNTVYGLQSIVGGYGSGILGQSDWTRYSSRPRSSLFGQLFTCPLTITLTALCGLLITSATSTLYDGEYLWNPFLLLLYIQQRPGFSSSASARAGTFFAGFGLLFSQLALCIVLNGMSCGMDLAALCSRYINIRRGTYICTIIAVAICPWQYVTQASVFITVLSGWSVFLSPMTGILLSDYFVVRACRLRVSDLYLGVDPAGAYWYTLGFNWRAFIAWTTGLWPLLPGFVRQIKRSTTPDQWTNVPHNGWERLYDLSYFFGILVAAGLYAALSLAFNPKDMRGESAFELKRHLLVVGKGGVVEAQREVEENEKREGGVESA</sequence>
<keyword evidence="3 6" id="KW-0812">Transmembrane</keyword>
<protein>
    <submittedName>
        <fullName evidence="7">Putative ncs1 nucleoside transporter family protein</fullName>
    </submittedName>
</protein>
<dbReference type="Gene3D" id="1.10.4160.10">
    <property type="entry name" value="Hydantoin permease"/>
    <property type="match status" value="1"/>
</dbReference>
<feature type="transmembrane region" description="Helical" evidence="6">
    <location>
        <begin position="272"/>
        <end position="296"/>
    </location>
</feature>
<dbReference type="Pfam" id="PF02133">
    <property type="entry name" value="Transp_cyt_pur"/>
    <property type="match status" value="1"/>
</dbReference>
<evidence type="ECO:0000256" key="2">
    <source>
        <dbReference type="ARBA" id="ARBA00008974"/>
    </source>
</evidence>
<feature type="transmembrane region" description="Helical" evidence="6">
    <location>
        <begin position="369"/>
        <end position="389"/>
    </location>
</feature>
<dbReference type="InterPro" id="IPR045225">
    <property type="entry name" value="Uracil/uridine/allantoin_perm"/>
</dbReference>
<dbReference type="Proteomes" id="UP000053317">
    <property type="component" value="Unassembled WGS sequence"/>
</dbReference>
<evidence type="ECO:0000256" key="6">
    <source>
        <dbReference type="SAM" id="Phobius"/>
    </source>
</evidence>
<evidence type="ECO:0000256" key="5">
    <source>
        <dbReference type="ARBA" id="ARBA00023136"/>
    </source>
</evidence>
<organism evidence="7 8">
    <name type="scientific">Phaeomoniella chlamydospora</name>
    <name type="common">Phaeoacremonium chlamydosporum</name>
    <dbReference type="NCBI Taxonomy" id="158046"/>
    <lineage>
        <taxon>Eukaryota</taxon>
        <taxon>Fungi</taxon>
        <taxon>Dikarya</taxon>
        <taxon>Ascomycota</taxon>
        <taxon>Pezizomycotina</taxon>
        <taxon>Eurotiomycetes</taxon>
        <taxon>Chaetothyriomycetidae</taxon>
        <taxon>Phaeomoniellales</taxon>
        <taxon>Phaeomoniellaceae</taxon>
        <taxon>Phaeomoniella</taxon>
    </lineage>
</organism>
<dbReference type="PANTHER" id="PTHR30618">
    <property type="entry name" value="NCS1 FAMILY PURINE/PYRIMIDINE TRANSPORTER"/>
    <property type="match status" value="1"/>
</dbReference>
<dbReference type="AlphaFoldDB" id="A0A0G2DWQ0"/>
<feature type="transmembrane region" description="Helical" evidence="6">
    <location>
        <begin position="75"/>
        <end position="93"/>
    </location>
</feature>
<evidence type="ECO:0000256" key="1">
    <source>
        <dbReference type="ARBA" id="ARBA00004141"/>
    </source>
</evidence>
<feature type="transmembrane region" description="Helical" evidence="6">
    <location>
        <begin position="207"/>
        <end position="228"/>
    </location>
</feature>
<name>A0A0G2DWQ0_PHACM</name>
<reference evidence="7 8" key="1">
    <citation type="submission" date="2015-05" db="EMBL/GenBank/DDBJ databases">
        <title>Distinctive expansion of gene families associated with plant cell wall degradation and secondary metabolism in the genomes of grapevine trunk pathogens.</title>
        <authorList>
            <person name="Lawrence D.P."/>
            <person name="Travadon R."/>
            <person name="Rolshausen P.E."/>
            <person name="Baumgartner K."/>
        </authorList>
    </citation>
    <scope>NUCLEOTIDE SEQUENCE [LARGE SCALE GENOMIC DNA]</scope>
    <source>
        <strain evidence="7">UCRPC4</strain>
    </source>
</reference>
<dbReference type="GO" id="GO:0005886">
    <property type="term" value="C:plasma membrane"/>
    <property type="evidence" value="ECO:0007669"/>
    <property type="project" value="TreeGrafter"/>
</dbReference>
<dbReference type="PANTHER" id="PTHR30618:SF15">
    <property type="entry name" value="NICOTINAMIDE RIBOSIDE TRANSPORTER 1-RELATED"/>
    <property type="match status" value="1"/>
</dbReference>
<feature type="transmembrane region" description="Helical" evidence="6">
    <location>
        <begin position="12"/>
        <end position="31"/>
    </location>
</feature>
<evidence type="ECO:0000313" key="7">
    <source>
        <dbReference type="EMBL" id="KKY14581.1"/>
    </source>
</evidence>
<proteinExistence type="inferred from homology"/>
<keyword evidence="8" id="KW-1185">Reference proteome</keyword>
<evidence type="ECO:0000313" key="8">
    <source>
        <dbReference type="Proteomes" id="UP000053317"/>
    </source>
</evidence>
<dbReference type="EMBL" id="LCWF01000222">
    <property type="protein sequence ID" value="KKY14581.1"/>
    <property type="molecule type" value="Genomic_DNA"/>
</dbReference>
<evidence type="ECO:0000256" key="4">
    <source>
        <dbReference type="ARBA" id="ARBA00022989"/>
    </source>
</evidence>
<gene>
    <name evidence="7" type="ORF">UCRPC4_g06710</name>
</gene>
<feature type="transmembrane region" description="Helical" evidence="6">
    <location>
        <begin position="249"/>
        <end position="266"/>
    </location>
</feature>
<comment type="subcellular location">
    <subcellularLocation>
        <location evidence="1">Membrane</location>
        <topology evidence="1">Multi-pass membrane protein</topology>
    </subcellularLocation>
</comment>
<comment type="similarity">
    <text evidence="2">Belongs to the purine-cytosine permease (2.A.39) family.</text>
</comment>
<dbReference type="GO" id="GO:0015205">
    <property type="term" value="F:nucleobase transmembrane transporter activity"/>
    <property type="evidence" value="ECO:0007669"/>
    <property type="project" value="TreeGrafter"/>
</dbReference>
<evidence type="ECO:0000256" key="3">
    <source>
        <dbReference type="ARBA" id="ARBA00022692"/>
    </source>
</evidence>
<feature type="transmembrane region" description="Helical" evidence="6">
    <location>
        <begin position="43"/>
        <end position="63"/>
    </location>
</feature>
<feature type="transmembrane region" description="Helical" evidence="6">
    <location>
        <begin position="113"/>
        <end position="133"/>
    </location>
</feature>
<feature type="transmembrane region" description="Helical" evidence="6">
    <location>
        <begin position="153"/>
        <end position="178"/>
    </location>
</feature>
<feature type="transmembrane region" description="Helical" evidence="6">
    <location>
        <begin position="316"/>
        <end position="339"/>
    </location>
</feature>
<keyword evidence="4 6" id="KW-1133">Transmembrane helix</keyword>
<dbReference type="InterPro" id="IPR001248">
    <property type="entry name" value="Pur-cyt_permease"/>
</dbReference>
<comment type="caution">
    <text evidence="7">The sequence shown here is derived from an EMBL/GenBank/DDBJ whole genome shotgun (WGS) entry which is preliminary data.</text>
</comment>
<keyword evidence="5 6" id="KW-0472">Membrane</keyword>